<keyword evidence="5" id="KW-0812">Transmembrane</keyword>
<dbReference type="Pfam" id="PF06580">
    <property type="entry name" value="His_kinase"/>
    <property type="match status" value="1"/>
</dbReference>
<keyword evidence="8" id="KW-1185">Reference proteome</keyword>
<accession>A0A318Y2J3</accession>
<dbReference type="CDD" id="cd06225">
    <property type="entry name" value="HAMP"/>
    <property type="match status" value="1"/>
</dbReference>
<dbReference type="PROSITE" id="PS50885">
    <property type="entry name" value="HAMP"/>
    <property type="match status" value="1"/>
</dbReference>
<dbReference type="InterPro" id="IPR050640">
    <property type="entry name" value="Bact_2-comp_sensor_kinase"/>
</dbReference>
<dbReference type="SMART" id="SM00387">
    <property type="entry name" value="HATPase_c"/>
    <property type="match status" value="1"/>
</dbReference>
<keyword evidence="4 7" id="KW-0418">Kinase</keyword>
<keyword evidence="2" id="KW-0597">Phosphoprotein</keyword>
<evidence type="ECO:0000259" key="6">
    <source>
        <dbReference type="PROSITE" id="PS50885"/>
    </source>
</evidence>
<evidence type="ECO:0000313" key="7">
    <source>
        <dbReference type="EMBL" id="PYG89757.1"/>
    </source>
</evidence>
<dbReference type="RefSeq" id="WP_110460446.1">
    <property type="nucleotide sequence ID" value="NZ_QKMR01000002.1"/>
</dbReference>
<name>A0A318Y2J3_9FIRM</name>
<evidence type="ECO:0000256" key="4">
    <source>
        <dbReference type="ARBA" id="ARBA00022777"/>
    </source>
</evidence>
<evidence type="ECO:0000256" key="1">
    <source>
        <dbReference type="ARBA" id="ARBA00004370"/>
    </source>
</evidence>
<dbReference type="EMBL" id="QKMR01000002">
    <property type="protein sequence ID" value="PYG89757.1"/>
    <property type="molecule type" value="Genomic_DNA"/>
</dbReference>
<dbReference type="OrthoDB" id="9809348at2"/>
<evidence type="ECO:0000313" key="8">
    <source>
        <dbReference type="Proteomes" id="UP000248132"/>
    </source>
</evidence>
<keyword evidence="5" id="KW-0472">Membrane</keyword>
<dbReference type="Proteomes" id="UP000248132">
    <property type="component" value="Unassembled WGS sequence"/>
</dbReference>
<reference evidence="7 8" key="1">
    <citation type="submission" date="2018-06" db="EMBL/GenBank/DDBJ databases">
        <title>Genomic Encyclopedia of Type Strains, Phase I: the one thousand microbial genomes (KMG-I) project.</title>
        <authorList>
            <person name="Kyrpides N."/>
        </authorList>
    </citation>
    <scope>NUCLEOTIDE SEQUENCE [LARGE SCALE GENOMIC DNA]</scope>
    <source>
        <strain evidence="7 8">DSM 19573</strain>
    </source>
</reference>
<protein>
    <submittedName>
        <fullName evidence="7">Two-component system sensor histidine kinase YesM</fullName>
    </submittedName>
</protein>
<comment type="caution">
    <text evidence="7">The sequence shown here is derived from an EMBL/GenBank/DDBJ whole genome shotgun (WGS) entry which is preliminary data.</text>
</comment>
<feature type="transmembrane region" description="Helical" evidence="5">
    <location>
        <begin position="29"/>
        <end position="49"/>
    </location>
</feature>
<evidence type="ECO:0000256" key="3">
    <source>
        <dbReference type="ARBA" id="ARBA00022679"/>
    </source>
</evidence>
<evidence type="ECO:0000256" key="2">
    <source>
        <dbReference type="ARBA" id="ARBA00022553"/>
    </source>
</evidence>
<proteinExistence type="predicted"/>
<dbReference type="PANTHER" id="PTHR34220">
    <property type="entry name" value="SENSOR HISTIDINE KINASE YPDA"/>
    <property type="match status" value="1"/>
</dbReference>
<dbReference type="InterPro" id="IPR010559">
    <property type="entry name" value="Sig_transdc_His_kin_internal"/>
</dbReference>
<dbReference type="InterPro" id="IPR003660">
    <property type="entry name" value="HAMP_dom"/>
</dbReference>
<dbReference type="AlphaFoldDB" id="A0A318Y2J3"/>
<dbReference type="SUPFAM" id="SSF158472">
    <property type="entry name" value="HAMP domain-like"/>
    <property type="match status" value="1"/>
</dbReference>
<dbReference type="GO" id="GO:0000155">
    <property type="term" value="F:phosphorelay sensor kinase activity"/>
    <property type="evidence" value="ECO:0007669"/>
    <property type="project" value="InterPro"/>
</dbReference>
<comment type="subcellular location">
    <subcellularLocation>
        <location evidence="1">Membrane</location>
    </subcellularLocation>
</comment>
<organism evidence="7 8">
    <name type="scientific">Ruminiclostridium sufflavum DSM 19573</name>
    <dbReference type="NCBI Taxonomy" id="1121337"/>
    <lineage>
        <taxon>Bacteria</taxon>
        <taxon>Bacillati</taxon>
        <taxon>Bacillota</taxon>
        <taxon>Clostridia</taxon>
        <taxon>Eubacteriales</taxon>
        <taxon>Oscillospiraceae</taxon>
        <taxon>Ruminiclostridium</taxon>
    </lineage>
</organism>
<keyword evidence="5" id="KW-1133">Transmembrane helix</keyword>
<dbReference type="PANTHER" id="PTHR34220:SF7">
    <property type="entry name" value="SENSOR HISTIDINE KINASE YPDA"/>
    <property type="match status" value="1"/>
</dbReference>
<feature type="domain" description="HAMP" evidence="6">
    <location>
        <begin position="323"/>
        <end position="376"/>
    </location>
</feature>
<sequence length="614" mass="70384">MINKVTSGLTWKILSVIRFYRNISIKKKMFLILYIQILIPLIFIGYFSFKTSENLIVEKSKSYSNELLSLVELRLQDTINNLNIISQDLSNDEGIYSALLNYDGNGINKLQDYEVRSHIINAFQQIIPTRTEVSAMCIVTNTVRVIEYDRSSLESDIKSVVLQNYTEIQQLARKAGGSTVWFFDADENAYLVKMIYNKDNYKEMGLSVAQIDKACFEAALGGPESELMMNLTIISPEGTIIYCRNYDSFNKYAEAIQETPNGINGKDKIFIASRTLNDLRWRIATYIPLKQLYVDVEGLRTSMILICLVAILLLSIVSFFVSFDMIKPINQLVNAMKGMNIDKISSSYIEIDRNDELGFLQKTFNTMTKEMDHLVNWIYREQLTRKEAEIKALQSQINPHFLFNTLESINWMAQLNNVPEISDTVSDLSTLLDISIGRDDRLITIEEEFIYIDKYISLLKRRFEDKITLIKEVDPQVLYVKIPRLLIQPLIENAVYHGVENNRGKGIITLVANIKDGLITIEVIDNGTGISSEELAKLNNEMNLDNNTYFKSLSSKKNKSIGIENVNRRIKLFYGENYGLKIESKVYIYTKVSVTLPVQIHNTKEGYYVQGSNN</sequence>
<evidence type="ECO:0000256" key="5">
    <source>
        <dbReference type="SAM" id="Phobius"/>
    </source>
</evidence>
<dbReference type="InterPro" id="IPR003594">
    <property type="entry name" value="HATPase_dom"/>
</dbReference>
<keyword evidence="3" id="KW-0808">Transferase</keyword>
<dbReference type="InterPro" id="IPR036890">
    <property type="entry name" value="HATPase_C_sf"/>
</dbReference>
<dbReference type="Gene3D" id="3.30.565.10">
    <property type="entry name" value="Histidine kinase-like ATPase, C-terminal domain"/>
    <property type="match status" value="1"/>
</dbReference>
<gene>
    <name evidence="7" type="ORF">LY28_00351</name>
</gene>
<dbReference type="GO" id="GO:0016020">
    <property type="term" value="C:membrane"/>
    <property type="evidence" value="ECO:0007669"/>
    <property type="project" value="UniProtKB-SubCell"/>
</dbReference>
<dbReference type="SUPFAM" id="SSF55874">
    <property type="entry name" value="ATPase domain of HSP90 chaperone/DNA topoisomerase II/histidine kinase"/>
    <property type="match status" value="1"/>
</dbReference>
<dbReference type="Gene3D" id="6.10.340.10">
    <property type="match status" value="1"/>
</dbReference>
<feature type="transmembrane region" description="Helical" evidence="5">
    <location>
        <begin position="303"/>
        <end position="323"/>
    </location>
</feature>
<dbReference type="Pfam" id="PF02518">
    <property type="entry name" value="HATPase_c"/>
    <property type="match status" value="1"/>
</dbReference>